<evidence type="ECO:0000256" key="1">
    <source>
        <dbReference type="ARBA" id="ARBA00023284"/>
    </source>
</evidence>
<gene>
    <name evidence="3" type="ORF">O6P32_04225</name>
</gene>
<reference evidence="3" key="1">
    <citation type="submission" date="2022-12" db="EMBL/GenBank/DDBJ databases">
        <title>Phocaeicola acetigenes sp. nov., isolated feces from a healthy human.</title>
        <authorList>
            <person name="Do H."/>
            <person name="Ha Y.B."/>
            <person name="Kim J.-S."/>
            <person name="Suh M.K."/>
            <person name="Kim H.S."/>
            <person name="Lee J.-S."/>
        </authorList>
    </citation>
    <scope>NUCLEOTIDE SEQUENCE</scope>
    <source>
        <strain evidence="3">KGMB11183</strain>
    </source>
</reference>
<dbReference type="Pfam" id="PF13098">
    <property type="entry name" value="Thioredoxin_2"/>
    <property type="match status" value="1"/>
</dbReference>
<evidence type="ECO:0000259" key="2">
    <source>
        <dbReference type="PROSITE" id="PS51352"/>
    </source>
</evidence>
<dbReference type="SUPFAM" id="SSF52833">
    <property type="entry name" value="Thioredoxin-like"/>
    <property type="match status" value="1"/>
</dbReference>
<dbReference type="Proteomes" id="UP001141933">
    <property type="component" value="Unassembled WGS sequence"/>
</dbReference>
<accession>A0ABT4PFT7</accession>
<dbReference type="RefSeq" id="WP_269876979.1">
    <property type="nucleotide sequence ID" value="NZ_JAPZVM010000002.1"/>
</dbReference>
<dbReference type="InterPro" id="IPR013766">
    <property type="entry name" value="Thioredoxin_domain"/>
</dbReference>
<dbReference type="InterPro" id="IPR017937">
    <property type="entry name" value="Thioredoxin_CS"/>
</dbReference>
<dbReference type="PROSITE" id="PS00194">
    <property type="entry name" value="THIOREDOXIN_1"/>
    <property type="match status" value="1"/>
</dbReference>
<dbReference type="PANTHER" id="PTHR43601:SF3">
    <property type="entry name" value="THIOREDOXIN, MITOCHONDRIAL"/>
    <property type="match status" value="1"/>
</dbReference>
<dbReference type="EMBL" id="JAPZVM010000002">
    <property type="protein sequence ID" value="MCZ8371914.1"/>
    <property type="molecule type" value="Genomic_DNA"/>
</dbReference>
<dbReference type="Gene3D" id="3.40.30.10">
    <property type="entry name" value="Glutaredoxin"/>
    <property type="match status" value="1"/>
</dbReference>
<proteinExistence type="predicted"/>
<protein>
    <submittedName>
        <fullName evidence="3">Thioredoxin family protein</fullName>
    </submittedName>
</protein>
<name>A0ABT4PFT7_9BACT</name>
<evidence type="ECO:0000313" key="3">
    <source>
        <dbReference type="EMBL" id="MCZ8371914.1"/>
    </source>
</evidence>
<feature type="domain" description="Thioredoxin" evidence="2">
    <location>
        <begin position="1"/>
        <end position="123"/>
    </location>
</feature>
<comment type="caution">
    <text evidence="3">The sequence shown here is derived from an EMBL/GenBank/DDBJ whole genome shotgun (WGS) entry which is preliminary data.</text>
</comment>
<keyword evidence="4" id="KW-1185">Reference proteome</keyword>
<organism evidence="3 4">
    <name type="scientific">Phocaeicola acetigenes</name>
    <dbReference type="NCBI Taxonomy" id="3016083"/>
    <lineage>
        <taxon>Bacteria</taxon>
        <taxon>Pseudomonadati</taxon>
        <taxon>Bacteroidota</taxon>
        <taxon>Bacteroidia</taxon>
        <taxon>Bacteroidales</taxon>
        <taxon>Bacteroidaceae</taxon>
        <taxon>Phocaeicola</taxon>
    </lineage>
</organism>
<keyword evidence="1" id="KW-0676">Redox-active center</keyword>
<dbReference type="PROSITE" id="PS51352">
    <property type="entry name" value="THIOREDOXIN_2"/>
    <property type="match status" value="1"/>
</dbReference>
<dbReference type="InterPro" id="IPR036249">
    <property type="entry name" value="Thioredoxin-like_sf"/>
</dbReference>
<sequence length="372" mass="42380">MALPLRAEGIAFFHGTWQETLAKAKSENKLVFVDFYTQWCGPCLNMAQTVFVLPEVGAFYNANFVSAKIDTENGEGIELAKKYGVRSFPTYVFIDPATGEAVHRSSSRQTEEQFIATGKAALTPTQRSFYLIEEYNKGNREPQLLIDYIRYNHSIYQRKAVEEAFDALIAGGAKLTDQNIWDLFVEVISGMDNKYVQQVSKEYSLFCQTFGKKAVDAKLVKETMYGDVALLDSMCDFEGKAFNRKMIEVSKLVYSKQYDKAAVELDALIADPTVDQQELIQRMKFLVRVPRGYKSVPATWFYKSVEYLRYIAYNQTDRDDANIHQEYAAALEELLRNLPDKTQVPAVLLTAPKYGKKGYSMRPDVLKPKPKH</sequence>
<evidence type="ECO:0000313" key="4">
    <source>
        <dbReference type="Proteomes" id="UP001141933"/>
    </source>
</evidence>
<dbReference type="InterPro" id="IPR012336">
    <property type="entry name" value="Thioredoxin-like_fold"/>
</dbReference>
<dbReference type="PANTHER" id="PTHR43601">
    <property type="entry name" value="THIOREDOXIN, MITOCHONDRIAL"/>
    <property type="match status" value="1"/>
</dbReference>